<protein>
    <submittedName>
        <fullName evidence="2">Uncharacterized protein</fullName>
    </submittedName>
</protein>
<proteinExistence type="predicted"/>
<evidence type="ECO:0000313" key="2">
    <source>
        <dbReference type="EMBL" id="VAW72088.1"/>
    </source>
</evidence>
<reference evidence="2" key="1">
    <citation type="submission" date="2018-06" db="EMBL/GenBank/DDBJ databases">
        <authorList>
            <person name="Zhirakovskaya E."/>
        </authorList>
    </citation>
    <scope>NUCLEOTIDE SEQUENCE</scope>
</reference>
<feature type="coiled-coil region" evidence="1">
    <location>
        <begin position="35"/>
        <end position="90"/>
    </location>
</feature>
<accession>A0A3B0XUX6</accession>
<sequence>MTKQYMFIFLALFSLLGASSTAQAERREDGAADAMRKAQIMIRKLSKEKSELQKKNAELDTQLKEIEDKIASMESDLGKTRKKLGKAEKNNDRLVGRIRGDVDKYKQLLGKYRETTQILRNAMSDNRLLVNAVQERDDWIGQCGTQNEKMFEANLDLLDSYKNRSVT</sequence>
<evidence type="ECO:0000256" key="1">
    <source>
        <dbReference type="SAM" id="Coils"/>
    </source>
</evidence>
<feature type="non-terminal residue" evidence="2">
    <location>
        <position position="167"/>
    </location>
</feature>
<gene>
    <name evidence="2" type="ORF">MNBD_GAMMA14-33</name>
</gene>
<dbReference type="EMBL" id="UOFM01000006">
    <property type="protein sequence ID" value="VAW72088.1"/>
    <property type="molecule type" value="Genomic_DNA"/>
</dbReference>
<dbReference type="AlphaFoldDB" id="A0A3B0XUX6"/>
<name>A0A3B0XUX6_9ZZZZ</name>
<organism evidence="2">
    <name type="scientific">hydrothermal vent metagenome</name>
    <dbReference type="NCBI Taxonomy" id="652676"/>
    <lineage>
        <taxon>unclassified sequences</taxon>
        <taxon>metagenomes</taxon>
        <taxon>ecological metagenomes</taxon>
    </lineage>
</organism>
<dbReference type="SUPFAM" id="SSF57997">
    <property type="entry name" value="Tropomyosin"/>
    <property type="match status" value="1"/>
</dbReference>
<dbReference type="Gene3D" id="1.20.140.50">
    <property type="entry name" value="alix/aip1 like domains"/>
    <property type="match status" value="1"/>
</dbReference>
<keyword evidence="1" id="KW-0175">Coiled coil</keyword>